<organism evidence="5 6">
    <name type="scientific">Halobacillus alkaliphilus</name>
    <dbReference type="NCBI Taxonomy" id="396056"/>
    <lineage>
        <taxon>Bacteria</taxon>
        <taxon>Bacillati</taxon>
        <taxon>Bacillota</taxon>
        <taxon>Bacilli</taxon>
        <taxon>Bacillales</taxon>
        <taxon>Bacillaceae</taxon>
        <taxon>Halobacillus</taxon>
    </lineage>
</organism>
<dbReference type="InterPro" id="IPR036264">
    <property type="entry name" value="Bact_exopeptidase_dim_dom"/>
</dbReference>
<dbReference type="InterPro" id="IPR002933">
    <property type="entry name" value="Peptidase_M20"/>
</dbReference>
<feature type="binding site" evidence="3">
    <location>
        <position position="147"/>
    </location>
    <ligand>
        <name>Zn(2+)</name>
        <dbReference type="ChEBI" id="CHEBI:29105"/>
        <label>2</label>
    </ligand>
</feature>
<dbReference type="InterPro" id="IPR011650">
    <property type="entry name" value="Peptidase_M20_dimer"/>
</dbReference>
<keyword evidence="3" id="KW-0862">Zinc</keyword>
<evidence type="ECO:0000259" key="4">
    <source>
        <dbReference type="Pfam" id="PF07687"/>
    </source>
</evidence>
<dbReference type="NCBIfam" id="TIGR01879">
    <property type="entry name" value="hydantase"/>
    <property type="match status" value="1"/>
</dbReference>
<dbReference type="CDD" id="cd03884">
    <property type="entry name" value="M20_bAS"/>
    <property type="match status" value="1"/>
</dbReference>
<name>A0A1I2LJJ7_9BACI</name>
<dbReference type="PIRSF" id="PIRSF001235">
    <property type="entry name" value="Amidase_carbamoylase"/>
    <property type="match status" value="1"/>
</dbReference>
<dbReference type="InterPro" id="IPR010158">
    <property type="entry name" value="Amidase_Cbmase"/>
</dbReference>
<dbReference type="RefSeq" id="WP_089751414.1">
    <property type="nucleotide sequence ID" value="NZ_FOOG01000009.1"/>
</dbReference>
<dbReference type="GO" id="GO:0016813">
    <property type="term" value="F:hydrolase activity, acting on carbon-nitrogen (but not peptide) bonds, in linear amidines"/>
    <property type="evidence" value="ECO:0007669"/>
    <property type="project" value="InterPro"/>
</dbReference>
<dbReference type="Proteomes" id="UP000198897">
    <property type="component" value="Unassembled WGS sequence"/>
</dbReference>
<keyword evidence="2" id="KW-0378">Hydrolase</keyword>
<dbReference type="GO" id="GO:0046872">
    <property type="term" value="F:metal ion binding"/>
    <property type="evidence" value="ECO:0007669"/>
    <property type="project" value="UniProtKB-KW"/>
</dbReference>
<dbReference type="Gene3D" id="3.30.70.360">
    <property type="match status" value="1"/>
</dbReference>
<feature type="binding site" evidence="3">
    <location>
        <position position="101"/>
    </location>
    <ligand>
        <name>Zn(2+)</name>
        <dbReference type="ChEBI" id="CHEBI:29105"/>
        <label>1</label>
    </ligand>
</feature>
<keyword evidence="3" id="KW-0479">Metal-binding</keyword>
<dbReference type="SUPFAM" id="SSF53187">
    <property type="entry name" value="Zn-dependent exopeptidases"/>
    <property type="match status" value="1"/>
</dbReference>
<reference evidence="6" key="1">
    <citation type="submission" date="2016-10" db="EMBL/GenBank/DDBJ databases">
        <authorList>
            <person name="Varghese N."/>
            <person name="Submissions S."/>
        </authorList>
    </citation>
    <scope>NUCLEOTIDE SEQUENCE [LARGE SCALE GENOMIC DNA]</scope>
    <source>
        <strain evidence="6">FP5</strain>
    </source>
</reference>
<accession>A0A1I2LJJ7</accession>
<comment type="cofactor">
    <cofactor evidence="3">
        <name>Zn(2+)</name>
        <dbReference type="ChEBI" id="CHEBI:29105"/>
    </cofactor>
    <text evidence="3">Binds 2 Zn(2+) ions per subunit.</text>
</comment>
<dbReference type="EMBL" id="FOOG01000009">
    <property type="protein sequence ID" value="SFF79253.1"/>
    <property type="molecule type" value="Genomic_DNA"/>
</dbReference>
<dbReference type="Pfam" id="PF07687">
    <property type="entry name" value="M20_dimer"/>
    <property type="match status" value="1"/>
</dbReference>
<evidence type="ECO:0000313" key="6">
    <source>
        <dbReference type="Proteomes" id="UP000198897"/>
    </source>
</evidence>
<dbReference type="Gene3D" id="3.40.630.10">
    <property type="entry name" value="Zn peptidases"/>
    <property type="match status" value="1"/>
</dbReference>
<sequence length="430" mass="47136">MSSQWDLHQELIKDYDNRYDYNGVNGDRLARRLHLLSEIGLTEDKGSMRIGFSQEEKQAKELAIEWMKEAGLSISKDGAGNVFGRLEGKDPSKPAVLSGSHLDSVPNGGHFDGPLGVLSALEVVEAWKANGYQPDVPYEVVIFSDEEGSRFNSGLTGSRAMTGTADIELQGELTDQEGKSFEEVMNGIGLSTETFAGAVRNLDEIETFVEVHIEQGKRLEQNNLPVGIVEGIAGPSWLEFDFIGAAGHAGNTPMTERQDALVAAGEFIRNIYDLPKGYSESAVATVGKLNVYPNGINVIPGKVALNVDVRDIFEETRNQLIERIEKEAARISKEFGVKYRFRQTLKVDPVLIPDDLKEKLGQALEQHGIEPMELPSGAGHDALIVGHYLPVAMLFVNSKDGVSHNPDEWSSLNDCVQGVHVLKSYIESLT</sequence>
<dbReference type="PANTHER" id="PTHR32494:SF5">
    <property type="entry name" value="ALLANTOATE AMIDOHYDROLASE"/>
    <property type="match status" value="1"/>
</dbReference>
<protein>
    <submittedName>
        <fullName evidence="5">Allantoate deiminase</fullName>
    </submittedName>
</protein>
<feature type="binding site" evidence="3">
    <location>
        <position position="212"/>
    </location>
    <ligand>
        <name>Zn(2+)</name>
        <dbReference type="ChEBI" id="CHEBI:29105"/>
        <label>1</label>
    </ligand>
</feature>
<comment type="similarity">
    <text evidence="1">Belongs to the peptidase M20 family.</text>
</comment>
<dbReference type="SUPFAM" id="SSF55031">
    <property type="entry name" value="Bacterial exopeptidase dimerisation domain"/>
    <property type="match status" value="1"/>
</dbReference>
<feature type="binding site" evidence="3">
    <location>
        <position position="404"/>
    </location>
    <ligand>
        <name>Zn(2+)</name>
        <dbReference type="ChEBI" id="CHEBI:29105"/>
        <label>2</label>
    </ligand>
</feature>
<feature type="domain" description="Peptidase M20 dimerisation" evidence="4">
    <location>
        <begin position="234"/>
        <end position="333"/>
    </location>
</feature>
<feature type="binding site" evidence="3">
    <location>
        <position position="112"/>
    </location>
    <ligand>
        <name>Zn(2+)</name>
        <dbReference type="ChEBI" id="CHEBI:29105"/>
        <label>2</label>
    </ligand>
</feature>
<feature type="binding site" evidence="3">
    <location>
        <position position="112"/>
    </location>
    <ligand>
        <name>Zn(2+)</name>
        <dbReference type="ChEBI" id="CHEBI:29105"/>
        <label>1</label>
    </ligand>
</feature>
<dbReference type="Pfam" id="PF01546">
    <property type="entry name" value="Peptidase_M20"/>
    <property type="match status" value="1"/>
</dbReference>
<dbReference type="OrthoDB" id="9808195at2"/>
<proteinExistence type="inferred from homology"/>
<gene>
    <name evidence="5" type="ORF">SAMN05216353_10952</name>
</gene>
<dbReference type="AlphaFoldDB" id="A0A1I2LJJ7"/>
<keyword evidence="6" id="KW-1185">Reference proteome</keyword>
<dbReference type="NCBIfam" id="NF006771">
    <property type="entry name" value="PRK09290.1-5"/>
    <property type="match status" value="1"/>
</dbReference>
<dbReference type="PANTHER" id="PTHR32494">
    <property type="entry name" value="ALLANTOATE DEIMINASE-RELATED"/>
    <property type="match status" value="1"/>
</dbReference>
<evidence type="ECO:0000256" key="1">
    <source>
        <dbReference type="ARBA" id="ARBA00006153"/>
    </source>
</evidence>
<evidence type="ECO:0000256" key="2">
    <source>
        <dbReference type="ARBA" id="ARBA00022801"/>
    </source>
</evidence>
<evidence type="ECO:0000256" key="3">
    <source>
        <dbReference type="PIRSR" id="PIRSR001235-1"/>
    </source>
</evidence>
<evidence type="ECO:0000313" key="5">
    <source>
        <dbReference type="EMBL" id="SFF79253.1"/>
    </source>
</evidence>